<dbReference type="AlphaFoldDB" id="A0A7R9GFG1"/>
<proteinExistence type="predicted"/>
<feature type="compositionally biased region" description="Low complexity" evidence="1">
    <location>
        <begin position="208"/>
        <end position="221"/>
    </location>
</feature>
<gene>
    <name evidence="2" type="ORF">NMOB1V02_LOCUS6638</name>
</gene>
<feature type="region of interest" description="Disordered" evidence="1">
    <location>
        <begin position="184"/>
        <end position="257"/>
    </location>
</feature>
<accession>A0A7R9GFG1</accession>
<evidence type="ECO:0000313" key="2">
    <source>
        <dbReference type="EMBL" id="CAD7278949.1"/>
    </source>
</evidence>
<dbReference type="Proteomes" id="UP000678499">
    <property type="component" value="Unassembled WGS sequence"/>
</dbReference>
<evidence type="ECO:0000256" key="1">
    <source>
        <dbReference type="SAM" id="MobiDB-lite"/>
    </source>
</evidence>
<keyword evidence="3" id="KW-1185">Reference proteome</keyword>
<sequence>MSEGRVTWAEGDDDDTSIWLSLKKEKILSVNRQSLQKINRSGIYHVHTTPEAPDADEDSVLKYFQQTREKGLMHPDALGGSSCTLPHPPTIAAASAEGECCKPRDEEAERIAGEAAQKAFWSALRSLQMNETTEQKTYVTELTMKVDEIRLHKIKKCGGRPNDNRVQNPASADLGESNVAINEEQAGPAPCQLRRVIPSRMSKKRTRSSSSSRKCNSVSASMSECDEGMTNASKKKSVRCAKKRKGVPKRGRKPAPINIITPSARKRSNNVMNQHRHLVFNRGEQQASASSAAVLSKNIPAAPSAHAESSPELVSVSVLYNAFALRDEEGNVASYLPKCYLDNTAESVAAYGAFMHWALEGHTHMHDLLQDKEPNYNGPKNDWREKSCTFTLDRGFVQKNFGRSEFNDNPLWDFPCHAIPGVMSCTEIHFPQRVYEGCLDIQRITPQEIANVPFGMDNTPVPCFMLVAAEYNNKDFGLFMRLDDLEELILRVRAYCGTLIRMAISETNIDSDAGPGDHANEDVNNITDKTPVPCVMLVAAEYNDEDFGLFMSLDDLEELILRVRAYCATLIRMAISETNIDSDAGPGDHANEDVDNITVPKGMFGKPKIYDVSGKLPKVLQYKEVLTKTNGIWYLHLGLKEALLGKSPGKTNLDASIWVWHN</sequence>
<name>A0A7R9GFG1_9CRUS</name>
<dbReference type="OrthoDB" id="8951118at2759"/>
<evidence type="ECO:0000313" key="3">
    <source>
        <dbReference type="Proteomes" id="UP000678499"/>
    </source>
</evidence>
<organism evidence="2">
    <name type="scientific">Notodromas monacha</name>
    <dbReference type="NCBI Taxonomy" id="399045"/>
    <lineage>
        <taxon>Eukaryota</taxon>
        <taxon>Metazoa</taxon>
        <taxon>Ecdysozoa</taxon>
        <taxon>Arthropoda</taxon>
        <taxon>Crustacea</taxon>
        <taxon>Oligostraca</taxon>
        <taxon>Ostracoda</taxon>
        <taxon>Podocopa</taxon>
        <taxon>Podocopida</taxon>
        <taxon>Cypridocopina</taxon>
        <taxon>Cypridoidea</taxon>
        <taxon>Cyprididae</taxon>
        <taxon>Notodromas</taxon>
    </lineage>
</organism>
<dbReference type="EMBL" id="CAJPEX010001419">
    <property type="protein sequence ID" value="CAG0919101.1"/>
    <property type="molecule type" value="Genomic_DNA"/>
</dbReference>
<reference evidence="2" key="1">
    <citation type="submission" date="2020-11" db="EMBL/GenBank/DDBJ databases">
        <authorList>
            <person name="Tran Van P."/>
        </authorList>
    </citation>
    <scope>NUCLEOTIDE SEQUENCE</scope>
</reference>
<dbReference type="EMBL" id="OA883456">
    <property type="protein sequence ID" value="CAD7278949.1"/>
    <property type="molecule type" value="Genomic_DNA"/>
</dbReference>
<feature type="compositionally biased region" description="Basic residues" evidence="1">
    <location>
        <begin position="233"/>
        <end position="253"/>
    </location>
</feature>
<protein>
    <submittedName>
        <fullName evidence="2">Uncharacterized protein</fullName>
    </submittedName>
</protein>